<evidence type="ECO:0000256" key="2">
    <source>
        <dbReference type="PIRNR" id="PIRNR000897"/>
    </source>
</evidence>
<dbReference type="GO" id="GO:0003993">
    <property type="term" value="F:acid phosphatase activity"/>
    <property type="evidence" value="ECO:0007669"/>
    <property type="project" value="UniProtKB-EC"/>
</dbReference>
<keyword evidence="4" id="KW-0732">Signal</keyword>
<evidence type="ECO:0000256" key="4">
    <source>
        <dbReference type="SAM" id="SignalP"/>
    </source>
</evidence>
<dbReference type="PRINTS" id="PR00483">
    <property type="entry name" value="BACPHPHTASE"/>
</dbReference>
<dbReference type="SMART" id="SM00014">
    <property type="entry name" value="acidPPc"/>
    <property type="match status" value="1"/>
</dbReference>
<sequence length="293" mass="30627">MSAFPALRLRPAALVLLTAALAACSTLATHTLPASTSTSTSTPAPATAAAAAGKASGYLAPAAIPASLQLLPPPPAEGSPGQALDLAVNREALAMRGSARWQQATRDADLSFPAGAGHFACALGVAIDAQRTPHLYALLERSRIDASAATKAAKNHYRRPRPFMLNQQPSCTPQDEEQLRHNGSYPSGHSAIGWTWALILSEIAPDRADALILRGRSYSESRLVCNVHWHSDVLAGRLMGAATVARLHADPTFRADLDAARGEIARAQAQGAMPGEDCAAQAQTLQVRPASAL</sequence>
<dbReference type="EMBL" id="CP038228">
    <property type="protein sequence ID" value="QDI05206.1"/>
    <property type="molecule type" value="Genomic_DNA"/>
</dbReference>
<dbReference type="InterPro" id="IPR036938">
    <property type="entry name" value="PAP2/HPO_sf"/>
</dbReference>
<gene>
    <name evidence="6" type="ORF">E4A48_17300</name>
</gene>
<protein>
    <recommendedName>
        <fullName evidence="2">Acid phosphatase</fullName>
        <ecNumber evidence="2">3.1.3.2</ecNumber>
    </recommendedName>
</protein>
<dbReference type="PANTHER" id="PTHR14969">
    <property type="entry name" value="SPHINGOSINE-1-PHOSPHATE PHOSPHOHYDROLASE"/>
    <property type="match status" value="1"/>
</dbReference>
<dbReference type="AlphaFoldDB" id="A0A514EGS6"/>
<feature type="region of interest" description="Disordered" evidence="3">
    <location>
        <begin position="162"/>
        <end position="181"/>
    </location>
</feature>
<accession>A0A514EGS6</accession>
<dbReference type="RefSeq" id="WP_142742853.1">
    <property type="nucleotide sequence ID" value="NZ_CP038228.1"/>
</dbReference>
<comment type="catalytic activity">
    <reaction evidence="2">
        <text>a phosphate monoester + H2O = an alcohol + phosphate</text>
        <dbReference type="Rhea" id="RHEA:15017"/>
        <dbReference type="ChEBI" id="CHEBI:15377"/>
        <dbReference type="ChEBI" id="CHEBI:30879"/>
        <dbReference type="ChEBI" id="CHEBI:43474"/>
        <dbReference type="ChEBI" id="CHEBI:67140"/>
        <dbReference type="EC" id="3.1.3.2"/>
    </reaction>
</comment>
<reference evidence="6 7" key="1">
    <citation type="submission" date="2019-03" db="EMBL/GenBank/DDBJ databases">
        <title>Tal1 in Xanthomonas translucens pv. cerealis Contributes to Virulence in Bacterial Leaf Streak of Wheat.</title>
        <authorList>
            <person name="Shah S.M.A."/>
            <person name="Haq F."/>
            <person name="Ma W."/>
            <person name="Xu X."/>
            <person name="Wang S."/>
            <person name="Xu Z."/>
            <person name="Zou L."/>
            <person name="Zhu B."/>
            <person name="Chen G."/>
        </authorList>
    </citation>
    <scope>NUCLEOTIDE SEQUENCE [LARGE SCALE GENOMIC DNA]</scope>
    <source>
        <strain evidence="6 7">01</strain>
    </source>
</reference>
<dbReference type="InterPro" id="IPR001011">
    <property type="entry name" value="Acid_Pase_classA_bac"/>
</dbReference>
<feature type="chain" id="PRO_5021760013" description="Acid phosphatase" evidence="4">
    <location>
        <begin position="29"/>
        <end position="293"/>
    </location>
</feature>
<comment type="catalytic activity">
    <reaction evidence="1">
        <text>di-trans,octa-cis-undecaprenyl diphosphate + H2O = di-trans,octa-cis-undecaprenyl phosphate + phosphate + H(+)</text>
        <dbReference type="Rhea" id="RHEA:28094"/>
        <dbReference type="ChEBI" id="CHEBI:15377"/>
        <dbReference type="ChEBI" id="CHEBI:15378"/>
        <dbReference type="ChEBI" id="CHEBI:43474"/>
        <dbReference type="ChEBI" id="CHEBI:58405"/>
        <dbReference type="ChEBI" id="CHEBI:60392"/>
        <dbReference type="EC" id="3.6.1.27"/>
    </reaction>
</comment>
<dbReference type="EC" id="3.1.3.2" evidence="2"/>
<dbReference type="Proteomes" id="UP000319349">
    <property type="component" value="Chromosome"/>
</dbReference>
<name>A0A514EGS6_9XANT</name>
<proteinExistence type="inferred from homology"/>
<keyword evidence="2" id="KW-0378">Hydrolase</keyword>
<dbReference type="GO" id="GO:0050380">
    <property type="term" value="F:undecaprenyl-diphosphatase activity"/>
    <property type="evidence" value="ECO:0007669"/>
    <property type="project" value="UniProtKB-EC"/>
</dbReference>
<keyword evidence="7" id="KW-1185">Reference proteome</keyword>
<dbReference type="CDD" id="cd03397">
    <property type="entry name" value="PAP2_acid_phosphatase"/>
    <property type="match status" value="1"/>
</dbReference>
<dbReference type="SUPFAM" id="SSF48317">
    <property type="entry name" value="Acid phosphatase/Vanadium-dependent haloperoxidase"/>
    <property type="match status" value="1"/>
</dbReference>
<dbReference type="PIRSF" id="PIRSF000897">
    <property type="entry name" value="Acid_Ptase_ClsA"/>
    <property type="match status" value="1"/>
</dbReference>
<comment type="similarity">
    <text evidence="2">Belongs to the class A bacterial acid phosphatase family.</text>
</comment>
<feature type="signal peptide" evidence="4">
    <location>
        <begin position="1"/>
        <end position="28"/>
    </location>
</feature>
<evidence type="ECO:0000256" key="3">
    <source>
        <dbReference type="SAM" id="MobiDB-lite"/>
    </source>
</evidence>
<organism evidence="6 7">
    <name type="scientific">Xanthomonas cerealis pv. cerealis</name>
    <dbReference type="NCBI Taxonomy" id="152263"/>
    <lineage>
        <taxon>Bacteria</taxon>
        <taxon>Pseudomonadati</taxon>
        <taxon>Pseudomonadota</taxon>
        <taxon>Gammaproteobacteria</taxon>
        <taxon>Lysobacterales</taxon>
        <taxon>Lysobacteraceae</taxon>
        <taxon>Xanthomonas</taxon>
        <taxon>Xanthomonas translucens group</taxon>
        <taxon>Xanthomonas cerealis</taxon>
    </lineage>
</organism>
<dbReference type="Pfam" id="PF01569">
    <property type="entry name" value="PAP2"/>
    <property type="match status" value="1"/>
</dbReference>
<dbReference type="PANTHER" id="PTHR14969:SF60">
    <property type="entry name" value="NON-SPECIFIC ACID PHOSPHATASE"/>
    <property type="match status" value="1"/>
</dbReference>
<evidence type="ECO:0000259" key="5">
    <source>
        <dbReference type="SMART" id="SM00014"/>
    </source>
</evidence>
<evidence type="ECO:0000313" key="6">
    <source>
        <dbReference type="EMBL" id="QDI05206.1"/>
    </source>
</evidence>
<dbReference type="InterPro" id="IPR000326">
    <property type="entry name" value="PAP2/HPO"/>
</dbReference>
<dbReference type="GO" id="GO:0030288">
    <property type="term" value="C:outer membrane-bounded periplasmic space"/>
    <property type="evidence" value="ECO:0007669"/>
    <property type="project" value="InterPro"/>
</dbReference>
<dbReference type="Gene3D" id="1.20.144.10">
    <property type="entry name" value="Phosphatidic acid phosphatase type 2/haloperoxidase"/>
    <property type="match status" value="1"/>
</dbReference>
<evidence type="ECO:0000313" key="7">
    <source>
        <dbReference type="Proteomes" id="UP000319349"/>
    </source>
</evidence>
<evidence type="ECO:0000256" key="1">
    <source>
        <dbReference type="ARBA" id="ARBA00047594"/>
    </source>
</evidence>
<feature type="domain" description="Phosphatidic acid phosphatase type 2/haloperoxidase" evidence="5">
    <location>
        <begin position="134"/>
        <end position="248"/>
    </location>
</feature>